<feature type="signal peptide" evidence="4">
    <location>
        <begin position="1"/>
        <end position="26"/>
    </location>
</feature>
<comment type="function">
    <text evidence="4">Involved in the assembly of lipopolysaccharide (LPS). Required for the translocation of LPS from the inner membrane to the outer membrane. May form a bridge between the inner membrane and the outer membrane, via interactions with LptC and LptD, thereby facilitating LPS transfer across the periplasm.</text>
</comment>
<evidence type="ECO:0000256" key="2">
    <source>
        <dbReference type="ARBA" id="ARBA00022729"/>
    </source>
</evidence>
<evidence type="ECO:0000256" key="3">
    <source>
        <dbReference type="ARBA" id="ARBA00022764"/>
    </source>
</evidence>
<evidence type="ECO:0000259" key="6">
    <source>
        <dbReference type="Pfam" id="PF03968"/>
    </source>
</evidence>
<sequence length="182" mass="18964" precursor="true">MPANHTKALVGLLIILVAAATPMAMAKKSDRNQPMDVSAGKQEGSLDDSTPTVLSGGVVIDQGTLHAEAVRAEIRARGGDIAQVVLTGSPATLSQQMDDGSRMNAVASKIDYNVTTDTVVFTGKVNIKQPRGTLSGERVVYNMTTGQVTSGGEGNGRVNMRIMPRNAAPAEKNKASGEAETD</sequence>
<keyword evidence="1 4" id="KW-0813">Transport</keyword>
<dbReference type="EMBL" id="CP063657">
    <property type="protein sequence ID" value="QOW22752.1"/>
    <property type="molecule type" value="Genomic_DNA"/>
</dbReference>
<dbReference type="Proteomes" id="UP000593932">
    <property type="component" value="Chromosome"/>
</dbReference>
<dbReference type="HAMAP" id="MF_01914">
    <property type="entry name" value="LPS_assembly_LptA"/>
    <property type="match status" value="1"/>
</dbReference>
<dbReference type="RefSeq" id="WP_194035245.1">
    <property type="nucleotide sequence ID" value="NZ_CP063657.1"/>
</dbReference>
<dbReference type="InterPro" id="IPR052037">
    <property type="entry name" value="LPS_export_LptA"/>
</dbReference>
<evidence type="ECO:0000256" key="4">
    <source>
        <dbReference type="HAMAP-Rule" id="MF_01914"/>
    </source>
</evidence>
<reference evidence="7 8" key="1">
    <citation type="submission" date="2020-10" db="EMBL/GenBank/DDBJ databases">
        <title>complete genome sequencing of Lysobacter sp. H23M41.</title>
        <authorList>
            <person name="Bae J.-W."/>
            <person name="Lee S.-Y."/>
        </authorList>
    </citation>
    <scope>NUCLEOTIDE SEQUENCE [LARGE SCALE GENOMIC DNA]</scope>
    <source>
        <strain evidence="7 8">H23M41</strain>
    </source>
</reference>
<feature type="chain" id="PRO_5044941548" description="Lipopolysaccharide export system protein LptA" evidence="4">
    <location>
        <begin position="27"/>
        <end position="182"/>
    </location>
</feature>
<comment type="subcellular location">
    <subcellularLocation>
        <location evidence="4">Periplasm</location>
    </subcellularLocation>
</comment>
<evidence type="ECO:0000256" key="5">
    <source>
        <dbReference type="SAM" id="MobiDB-lite"/>
    </source>
</evidence>
<dbReference type="PANTHER" id="PTHR36504">
    <property type="entry name" value="LIPOPOLYSACCHARIDE EXPORT SYSTEM PROTEIN LPTA"/>
    <property type="match status" value="1"/>
</dbReference>
<keyword evidence="8" id="KW-1185">Reference proteome</keyword>
<feature type="domain" description="Organic solvent tolerance-like N-terminal" evidence="6">
    <location>
        <begin position="45"/>
        <end position="146"/>
    </location>
</feature>
<dbReference type="NCBIfam" id="TIGR03002">
    <property type="entry name" value="outer_YhbN_LptA"/>
    <property type="match status" value="1"/>
</dbReference>
<protein>
    <recommendedName>
        <fullName evidence="4">Lipopolysaccharide export system protein LptA</fullName>
    </recommendedName>
</protein>
<comment type="similarity">
    <text evidence="4">Belongs to the LptA family.</text>
</comment>
<name>A0A7S6ULX6_9GAMM</name>
<keyword evidence="3 4" id="KW-0574">Periplasm</keyword>
<dbReference type="InterPro" id="IPR014340">
    <property type="entry name" value="LptA"/>
</dbReference>
<evidence type="ECO:0000256" key="1">
    <source>
        <dbReference type="ARBA" id="ARBA00022448"/>
    </source>
</evidence>
<accession>A0A7S6ULX6</accession>
<organism evidence="7 8">
    <name type="scientific">Novilysobacter avium</name>
    <dbReference type="NCBI Taxonomy" id="2781023"/>
    <lineage>
        <taxon>Bacteria</taxon>
        <taxon>Pseudomonadati</taxon>
        <taxon>Pseudomonadota</taxon>
        <taxon>Gammaproteobacteria</taxon>
        <taxon>Lysobacterales</taxon>
        <taxon>Lysobacteraceae</taxon>
        <taxon>Novilysobacter</taxon>
    </lineage>
</organism>
<gene>
    <name evidence="4 7" type="primary">lptA</name>
    <name evidence="7" type="ORF">INQ42_03980</name>
</gene>
<dbReference type="PANTHER" id="PTHR36504:SF1">
    <property type="entry name" value="LIPOPOLYSACCHARIDE EXPORT SYSTEM PROTEIN LPTA"/>
    <property type="match status" value="1"/>
</dbReference>
<evidence type="ECO:0000313" key="8">
    <source>
        <dbReference type="Proteomes" id="UP000593932"/>
    </source>
</evidence>
<proteinExistence type="inferred from homology"/>
<evidence type="ECO:0000313" key="7">
    <source>
        <dbReference type="EMBL" id="QOW22752.1"/>
    </source>
</evidence>
<dbReference type="Gene3D" id="2.60.450.10">
    <property type="entry name" value="Lipopolysaccharide (LPS) transport protein A like domain"/>
    <property type="match status" value="1"/>
</dbReference>
<feature type="region of interest" description="Disordered" evidence="5">
    <location>
        <begin position="26"/>
        <end position="50"/>
    </location>
</feature>
<comment type="subunit">
    <text evidence="4">Component of the lipopolysaccharide transport and assembly complex.</text>
</comment>
<dbReference type="InterPro" id="IPR005653">
    <property type="entry name" value="OstA-like_N"/>
</dbReference>
<dbReference type="Pfam" id="PF03968">
    <property type="entry name" value="LptD_N"/>
    <property type="match status" value="1"/>
</dbReference>
<keyword evidence="2 4" id="KW-0732">Signal</keyword>